<dbReference type="InterPro" id="IPR050109">
    <property type="entry name" value="HTH-type_TetR-like_transc_reg"/>
</dbReference>
<dbReference type="Gene3D" id="1.10.357.10">
    <property type="entry name" value="Tetracycline Repressor, domain 2"/>
    <property type="match status" value="1"/>
</dbReference>
<dbReference type="OrthoDB" id="3212503at2"/>
<accession>A0A1H2LLV1</accession>
<dbReference type="PANTHER" id="PTHR30055">
    <property type="entry name" value="HTH-TYPE TRANSCRIPTIONAL REGULATOR RUTR"/>
    <property type="match status" value="1"/>
</dbReference>
<dbReference type="Pfam" id="PF00440">
    <property type="entry name" value="TetR_N"/>
    <property type="match status" value="1"/>
</dbReference>
<evidence type="ECO:0000313" key="6">
    <source>
        <dbReference type="EMBL" id="SDU81628.1"/>
    </source>
</evidence>
<evidence type="ECO:0000313" key="7">
    <source>
        <dbReference type="Proteomes" id="UP000183180"/>
    </source>
</evidence>
<dbReference type="EMBL" id="FNLM01000036">
    <property type="protein sequence ID" value="SDU81628.1"/>
    <property type="molecule type" value="Genomic_DNA"/>
</dbReference>
<dbReference type="PRINTS" id="PR00455">
    <property type="entry name" value="HTHTETR"/>
</dbReference>
<dbReference type="GO" id="GO:0003700">
    <property type="term" value="F:DNA-binding transcription factor activity"/>
    <property type="evidence" value="ECO:0007669"/>
    <property type="project" value="TreeGrafter"/>
</dbReference>
<feature type="domain" description="HTH tetR-type" evidence="5">
    <location>
        <begin position="15"/>
        <end position="74"/>
    </location>
</feature>
<keyword evidence="3" id="KW-0804">Transcription</keyword>
<dbReference type="Proteomes" id="UP000183180">
    <property type="component" value="Unassembled WGS sequence"/>
</dbReference>
<dbReference type="PROSITE" id="PS50977">
    <property type="entry name" value="HTH_TETR_2"/>
    <property type="match status" value="1"/>
</dbReference>
<evidence type="ECO:0000256" key="3">
    <source>
        <dbReference type="ARBA" id="ARBA00023163"/>
    </source>
</evidence>
<dbReference type="RefSeq" id="WP_074853943.1">
    <property type="nucleotide sequence ID" value="NZ_FNLM01000036.1"/>
</dbReference>
<gene>
    <name evidence="6" type="ORF">SAMN04488548_136552</name>
</gene>
<reference evidence="6 7" key="1">
    <citation type="submission" date="2016-10" db="EMBL/GenBank/DDBJ databases">
        <authorList>
            <person name="de Groot N.N."/>
        </authorList>
    </citation>
    <scope>NUCLEOTIDE SEQUENCE [LARGE SCALE GENOMIC DNA]</scope>
    <source>
        <strain evidence="6 7">DSM 44215</strain>
    </source>
</reference>
<evidence type="ECO:0000256" key="4">
    <source>
        <dbReference type="PROSITE-ProRule" id="PRU00335"/>
    </source>
</evidence>
<dbReference type="PANTHER" id="PTHR30055:SF234">
    <property type="entry name" value="HTH-TYPE TRANSCRIPTIONAL REGULATOR BETI"/>
    <property type="match status" value="1"/>
</dbReference>
<evidence type="ECO:0000259" key="5">
    <source>
        <dbReference type="PROSITE" id="PS50977"/>
    </source>
</evidence>
<feature type="DNA-binding region" description="H-T-H motif" evidence="4">
    <location>
        <begin position="37"/>
        <end position="56"/>
    </location>
</feature>
<protein>
    <submittedName>
        <fullName evidence="6">DNA-binding transcriptional regulator, AcrR family</fullName>
    </submittedName>
</protein>
<evidence type="ECO:0000256" key="2">
    <source>
        <dbReference type="ARBA" id="ARBA00023125"/>
    </source>
</evidence>
<keyword evidence="1" id="KW-0805">Transcription regulation</keyword>
<name>A0A1H2LLV1_9ACTN</name>
<dbReference type="AlphaFoldDB" id="A0A1H2LLV1"/>
<dbReference type="InterPro" id="IPR009057">
    <property type="entry name" value="Homeodomain-like_sf"/>
</dbReference>
<proteinExistence type="predicted"/>
<evidence type="ECO:0000256" key="1">
    <source>
        <dbReference type="ARBA" id="ARBA00023015"/>
    </source>
</evidence>
<dbReference type="SUPFAM" id="SSF46689">
    <property type="entry name" value="Homeodomain-like"/>
    <property type="match status" value="1"/>
</dbReference>
<dbReference type="InterPro" id="IPR001647">
    <property type="entry name" value="HTH_TetR"/>
</dbReference>
<dbReference type="STRING" id="158898.SAMN04488548_136552"/>
<keyword evidence="2 4" id="KW-0238">DNA-binding</keyword>
<sequence length="206" mass="22332">MRTHGWSGRVPVNDAEAVARILAATRATIDRRGTATSIADVARELGVTRQTVYRYFSGTEELLSATALDAVEGLLERVMTRLTGITEPDAALVEGIAAVLEELAEDDYVGLLLRADKLSVPVVGGFTSDDARRFARTMVERLEVDWASRGYDDSALDLIAEIVLRTLQSMVLDVMSHRTGAELRAFLDAWTGAAVRELARGDVAAP</sequence>
<organism evidence="6 7">
    <name type="scientific">Gordonia westfalica</name>
    <dbReference type="NCBI Taxonomy" id="158898"/>
    <lineage>
        <taxon>Bacteria</taxon>
        <taxon>Bacillati</taxon>
        <taxon>Actinomycetota</taxon>
        <taxon>Actinomycetes</taxon>
        <taxon>Mycobacteriales</taxon>
        <taxon>Gordoniaceae</taxon>
        <taxon>Gordonia</taxon>
    </lineage>
</organism>
<dbReference type="GO" id="GO:0000976">
    <property type="term" value="F:transcription cis-regulatory region binding"/>
    <property type="evidence" value="ECO:0007669"/>
    <property type="project" value="TreeGrafter"/>
</dbReference>